<evidence type="ECO:0008006" key="4">
    <source>
        <dbReference type="Google" id="ProtNLM"/>
    </source>
</evidence>
<accession>A0A2K3DRC5</accession>
<dbReference type="Gramene" id="PNW83057">
    <property type="protein sequence ID" value="PNW83057"/>
    <property type="gene ID" value="CHLRE_06g305100v5"/>
</dbReference>
<evidence type="ECO:0000313" key="2">
    <source>
        <dbReference type="EMBL" id="PNW83057.1"/>
    </source>
</evidence>
<reference evidence="2 3" key="1">
    <citation type="journal article" date="2007" name="Science">
        <title>The Chlamydomonas genome reveals the evolution of key animal and plant functions.</title>
        <authorList>
            <person name="Merchant S.S."/>
            <person name="Prochnik S.E."/>
            <person name="Vallon O."/>
            <person name="Harris E.H."/>
            <person name="Karpowicz S.J."/>
            <person name="Witman G.B."/>
            <person name="Terry A."/>
            <person name="Salamov A."/>
            <person name="Fritz-Laylin L.K."/>
            <person name="Marechal-Drouard L."/>
            <person name="Marshall W.F."/>
            <person name="Qu L.H."/>
            <person name="Nelson D.R."/>
            <person name="Sanderfoot A.A."/>
            <person name="Spalding M.H."/>
            <person name="Kapitonov V.V."/>
            <person name="Ren Q."/>
            <person name="Ferris P."/>
            <person name="Lindquist E."/>
            <person name="Shapiro H."/>
            <person name="Lucas S.M."/>
            <person name="Grimwood J."/>
            <person name="Schmutz J."/>
            <person name="Cardol P."/>
            <person name="Cerutti H."/>
            <person name="Chanfreau G."/>
            <person name="Chen C.L."/>
            <person name="Cognat V."/>
            <person name="Croft M.T."/>
            <person name="Dent R."/>
            <person name="Dutcher S."/>
            <person name="Fernandez E."/>
            <person name="Fukuzawa H."/>
            <person name="Gonzalez-Ballester D."/>
            <person name="Gonzalez-Halphen D."/>
            <person name="Hallmann A."/>
            <person name="Hanikenne M."/>
            <person name="Hippler M."/>
            <person name="Inwood W."/>
            <person name="Jabbari K."/>
            <person name="Kalanon M."/>
            <person name="Kuras R."/>
            <person name="Lefebvre P.A."/>
            <person name="Lemaire S.D."/>
            <person name="Lobanov A.V."/>
            <person name="Lohr M."/>
            <person name="Manuell A."/>
            <person name="Meier I."/>
            <person name="Mets L."/>
            <person name="Mittag M."/>
            <person name="Mittelmeier T."/>
            <person name="Moroney J.V."/>
            <person name="Moseley J."/>
            <person name="Napoli C."/>
            <person name="Nedelcu A.M."/>
            <person name="Niyogi K."/>
            <person name="Novoselov S.V."/>
            <person name="Paulsen I.T."/>
            <person name="Pazour G."/>
            <person name="Purton S."/>
            <person name="Ral J.P."/>
            <person name="Riano-Pachon D.M."/>
            <person name="Riekhof W."/>
            <person name="Rymarquis L."/>
            <person name="Schroda M."/>
            <person name="Stern D."/>
            <person name="Umen J."/>
            <person name="Willows R."/>
            <person name="Wilson N."/>
            <person name="Zimmer S.L."/>
            <person name="Allmer J."/>
            <person name="Balk J."/>
            <person name="Bisova K."/>
            <person name="Chen C.J."/>
            <person name="Elias M."/>
            <person name="Gendler K."/>
            <person name="Hauser C."/>
            <person name="Lamb M.R."/>
            <person name="Ledford H."/>
            <person name="Long J.C."/>
            <person name="Minagawa J."/>
            <person name="Page M.D."/>
            <person name="Pan J."/>
            <person name="Pootakham W."/>
            <person name="Roje S."/>
            <person name="Rose A."/>
            <person name="Stahlberg E."/>
            <person name="Terauchi A.M."/>
            <person name="Yang P."/>
            <person name="Ball S."/>
            <person name="Bowler C."/>
            <person name="Dieckmann C.L."/>
            <person name="Gladyshev V.N."/>
            <person name="Green P."/>
            <person name="Jorgensen R."/>
            <person name="Mayfield S."/>
            <person name="Mueller-Roeber B."/>
            <person name="Rajamani S."/>
            <person name="Sayre R.T."/>
            <person name="Brokstein P."/>
            <person name="Dubchak I."/>
            <person name="Goodstein D."/>
            <person name="Hornick L."/>
            <person name="Huang Y.W."/>
            <person name="Jhaveri J."/>
            <person name="Luo Y."/>
            <person name="Martinez D."/>
            <person name="Ngau W.C."/>
            <person name="Otillar B."/>
            <person name="Poliakov A."/>
            <person name="Porter A."/>
            <person name="Szajkowski L."/>
            <person name="Werner G."/>
            <person name="Zhou K."/>
            <person name="Grigoriev I.V."/>
            <person name="Rokhsar D.S."/>
            <person name="Grossman A.R."/>
        </authorList>
    </citation>
    <scope>NUCLEOTIDE SEQUENCE [LARGE SCALE GENOMIC DNA]</scope>
    <source>
        <strain evidence="3">CC-503</strain>
    </source>
</reference>
<dbReference type="ExpressionAtlas" id="A0A2K3DRC5">
    <property type="expression patterns" value="baseline"/>
</dbReference>
<evidence type="ECO:0000256" key="1">
    <source>
        <dbReference type="SAM" id="SignalP"/>
    </source>
</evidence>
<dbReference type="AlphaFoldDB" id="A0A2K3DRC5"/>
<dbReference type="KEGG" id="cre:CHLRE_06g305100v5"/>
<gene>
    <name evidence="2" type="ORF">CHLRE_06g305100v5</name>
</gene>
<feature type="signal peptide" evidence="1">
    <location>
        <begin position="1"/>
        <end position="26"/>
    </location>
</feature>
<dbReference type="Gene3D" id="2.70.98.70">
    <property type="match status" value="1"/>
</dbReference>
<dbReference type="InterPro" id="IPR013783">
    <property type="entry name" value="Ig-like_fold"/>
</dbReference>
<dbReference type="PaxDb" id="3055-EDP04979"/>
<name>A0A2K3DRC5_CHLRE</name>
<dbReference type="Gene3D" id="2.60.40.10">
    <property type="entry name" value="Immunoglobulins"/>
    <property type="match status" value="1"/>
</dbReference>
<dbReference type="InParanoid" id="A0A2K3DRC5"/>
<keyword evidence="1" id="KW-0732">Signal</keyword>
<evidence type="ECO:0000313" key="3">
    <source>
        <dbReference type="Proteomes" id="UP000006906"/>
    </source>
</evidence>
<dbReference type="OrthoDB" id="530999at2759"/>
<dbReference type="Proteomes" id="UP000006906">
    <property type="component" value="Chromosome 6"/>
</dbReference>
<dbReference type="EMBL" id="CM008967">
    <property type="protein sequence ID" value="PNW83057.1"/>
    <property type="molecule type" value="Genomic_DNA"/>
</dbReference>
<dbReference type="Gene3D" id="1.50.10.100">
    <property type="entry name" value="Chondroitin AC/alginate lyase"/>
    <property type="match status" value="1"/>
</dbReference>
<dbReference type="InterPro" id="IPR008929">
    <property type="entry name" value="Chondroitin_lyas"/>
</dbReference>
<sequence>MALCAAFGRCIPTLLLLHALCVGVNASSGRGLRATNTPPLVNVTSVLTPTTLTAPVARYYIGVSASDPGGWVVNVTVFANGVPLPGSTVYGVLFSTNTTGHYIFTATAVDNLGAATTSTPSATLTVIAPSPYTGGGGGSTGSSTGTTSTMVNVTVNGGSGSGVYSPYTYHVITAADPPAGQLFDRWVAGGGYPQLGDAYNYNTTVFSASTTPIVLTATYKVDTPVPCPVCSHPRLLVTVGDLPALRARANSANAMHAQGFAPALQQALSHANQAWSWSFAGGTGKPNLAIWRDTGSDSWEGDHTEAYGEILAFASLIYNDIAYARRARDMLMWVINTAATNLATGNTSLPFASPFFATFNRASHFMEGLPLMFDWLQAWPGLLSPADKAAVRAVFMKWCEDNLPAYMAPQPIRVTNSPVLLANKGFRNIANNYASAHGRNLAYMALSIDPADDPVKDPKLGESYIGNTLRSYVYDVTGAWLYQKFACMEPPAAVAATLPGVAASTPGLGECMHGGNEPEGFLYGTSIAYVHETLQALHTSGWATAALAGPQVALLNSSWWDRWQQAYLHNLAPDAKMAGGALSYMGQYTQIFNYGDLLRHYVDPGQANPWLTLGWWAARTGASSSQAVDTLSAARWMTYNTVLGGPAQFYSRLAYGTWGNCDALLAIKHYLVWDTQAAAQPAAFPDPRPSLPSTTFFDPAIKRVVSRNRWAADATVFTYKASWMGINHQLADAGMFELEIVGVSSVLHNTLTIQNSCTNASLAMPVNMQEDEKGLWPLGSQLAEGFISAGDPKTNLSTWLGPFPGQRYVAATTDMTGLYNRPSPWMPGNAAVDVLQAVRSIVWLDMDFIVVYDRATTGRAGKFKRFNLNAVQRPRLQPGTGPGTGAPAVLTAVNASSGQALTLTSLLPDAAVANVTVTPSPTWTLVAEMEPTQWLVQVEDATRPTDVRYLHVLQATDAGVAPARASLINGAVAGGAAGSYQGAAFDHYVVMFARNVRSPAAPVTAATYPLPPAPAPAPAVHVLTGLVPFASYALMVDPVAGTATLLSGPGGAGALLATADNAGVARF</sequence>
<organism evidence="2 3">
    <name type="scientific">Chlamydomonas reinhardtii</name>
    <name type="common">Chlamydomonas smithii</name>
    <dbReference type="NCBI Taxonomy" id="3055"/>
    <lineage>
        <taxon>Eukaryota</taxon>
        <taxon>Viridiplantae</taxon>
        <taxon>Chlorophyta</taxon>
        <taxon>core chlorophytes</taxon>
        <taxon>Chlorophyceae</taxon>
        <taxon>CS clade</taxon>
        <taxon>Chlamydomonadales</taxon>
        <taxon>Chlamydomonadaceae</taxon>
        <taxon>Chlamydomonas</taxon>
    </lineage>
</organism>
<proteinExistence type="predicted"/>
<dbReference type="RefSeq" id="XP_042924391.1">
    <property type="nucleotide sequence ID" value="XM_043063685.1"/>
</dbReference>
<protein>
    <recommendedName>
        <fullName evidence="4">Bacterial repeat domain-containing protein</fullName>
    </recommendedName>
</protein>
<feature type="chain" id="PRO_5014395979" description="Bacterial repeat domain-containing protein" evidence="1">
    <location>
        <begin position="27"/>
        <end position="1067"/>
    </location>
</feature>
<dbReference type="GeneID" id="5716901"/>
<keyword evidence="3" id="KW-1185">Reference proteome</keyword>